<protein>
    <submittedName>
        <fullName evidence="2">Uncharacterized protein</fullName>
    </submittedName>
</protein>
<evidence type="ECO:0000256" key="1">
    <source>
        <dbReference type="SAM" id="Coils"/>
    </source>
</evidence>
<organism evidence="2 3">
    <name type="scientific">Gambusia affinis</name>
    <name type="common">Western mosquitofish</name>
    <name type="synonym">Heterandria affinis</name>
    <dbReference type="NCBI Taxonomy" id="33528"/>
    <lineage>
        <taxon>Eukaryota</taxon>
        <taxon>Metazoa</taxon>
        <taxon>Chordata</taxon>
        <taxon>Craniata</taxon>
        <taxon>Vertebrata</taxon>
        <taxon>Euteleostomi</taxon>
        <taxon>Actinopterygii</taxon>
        <taxon>Neopterygii</taxon>
        <taxon>Teleostei</taxon>
        <taxon>Neoteleostei</taxon>
        <taxon>Acanthomorphata</taxon>
        <taxon>Ovalentaria</taxon>
        <taxon>Atherinomorphae</taxon>
        <taxon>Cyprinodontiformes</taxon>
        <taxon>Poeciliidae</taxon>
        <taxon>Poeciliinae</taxon>
        <taxon>Gambusia</taxon>
    </lineage>
</organism>
<feature type="coiled-coil region" evidence="1">
    <location>
        <begin position="20"/>
        <end position="281"/>
    </location>
</feature>
<dbReference type="EMBL" id="NHOQ01002301">
    <property type="protein sequence ID" value="PWA18430.1"/>
    <property type="molecule type" value="Genomic_DNA"/>
</dbReference>
<sequence>MFPSASSLQDKALLRSEKNEKLLMEENKKCKKEMARLVENNLKLQKELRLLKDKLKAEEACENKIKELQETVSDLQSKQEERVKNLSRIQEENVVLQREVKTLCNKNAIQTIWREQQAKDLEGFDKLKKEAKLMASDISQLMKQKDDLEESEQQNLNKIRELQKLLQEEQTKSKNAEEALSTERLNRQSFSVKDKEILTTLNDKVEGLQRESNGLLNELNKSRNQVKSLKKDTETLMAGIQRESARNKELSELLEVKTLESDQLQTELQSKDEHLRGMKEEAVKARNIIHWMELELQKLSLQSENDQERNTKVVSAINEEVEGLRKAVKEREDNEAKLLMQMSALEDQIKDAQGKLCDVEGKRCDVEGKLCDVQTELSESERENASLKEVNEGLHGDIRALEAQLANAKSENQLLHNRLEQMRKQMEETEANNKKKLSMLDRELTTVRNSLTGTEEERQGLTKDLEECLDAVFKSSRKLNQLQSQNSEAEEKAKELTEENNNLLEENKKLKLFKAYWLFLSETIMNEADGKWGRRGGKTCGGCRRVRESNPRRPRRGLWASKRGARCPLRHRSTPFLYNTGLTLLTSNGANNMPDEPRCDQTATLK</sequence>
<keyword evidence="3" id="KW-1185">Reference proteome</keyword>
<keyword evidence="1" id="KW-0175">Coiled coil</keyword>
<evidence type="ECO:0000313" key="2">
    <source>
        <dbReference type="EMBL" id="PWA18430.1"/>
    </source>
</evidence>
<feature type="coiled-coil region" evidence="1">
    <location>
        <begin position="384"/>
        <end position="439"/>
    </location>
</feature>
<feature type="coiled-coil region" evidence="1">
    <location>
        <begin position="472"/>
        <end position="513"/>
    </location>
</feature>
<name>A0A315V635_GAMAF</name>
<evidence type="ECO:0000313" key="3">
    <source>
        <dbReference type="Proteomes" id="UP000250572"/>
    </source>
</evidence>
<gene>
    <name evidence="2" type="ORF">CCH79_00009871</name>
</gene>
<dbReference type="Proteomes" id="UP000250572">
    <property type="component" value="Unassembled WGS sequence"/>
</dbReference>
<comment type="caution">
    <text evidence="2">The sequence shown here is derived from an EMBL/GenBank/DDBJ whole genome shotgun (WGS) entry which is preliminary data.</text>
</comment>
<accession>A0A315V635</accession>
<dbReference type="AlphaFoldDB" id="A0A315V635"/>
<reference evidence="2 3" key="1">
    <citation type="journal article" date="2018" name="G3 (Bethesda)">
        <title>A High-Quality Reference Genome for the Invasive Mosquitofish Gambusia affinis Using a Chicago Library.</title>
        <authorList>
            <person name="Hoffberg S.L."/>
            <person name="Troendle N.J."/>
            <person name="Glenn T.C."/>
            <person name="Mahmud O."/>
            <person name="Louha S."/>
            <person name="Chalopin D."/>
            <person name="Bennetzen J.L."/>
            <person name="Mauricio R."/>
        </authorList>
    </citation>
    <scope>NUCLEOTIDE SEQUENCE [LARGE SCALE GENOMIC DNA]</scope>
    <source>
        <strain evidence="2">NE01/NJP1002.9</strain>
        <tissue evidence="2">Muscle</tissue>
    </source>
</reference>
<feature type="coiled-coil region" evidence="1">
    <location>
        <begin position="314"/>
        <end position="355"/>
    </location>
</feature>
<dbReference type="Gene3D" id="1.10.287.1490">
    <property type="match status" value="1"/>
</dbReference>
<proteinExistence type="predicted"/>